<reference evidence="1 2" key="1">
    <citation type="submission" date="2016-10" db="EMBL/GenBank/DDBJ databases">
        <authorList>
            <person name="de Groot N.N."/>
        </authorList>
    </citation>
    <scope>NUCLEOTIDE SEQUENCE [LARGE SCALE GENOMIC DNA]</scope>
    <source>
        <strain evidence="1 2">CGMCC 1.12333</strain>
    </source>
</reference>
<sequence length="77" mass="9161">MPHHEEKYCPRCQESFECKVGSINLCQCTTVTLNEEERNYMREQYTDCLCAACMAAVKQEYHNAKYHEQIAQLHHHR</sequence>
<dbReference type="OrthoDB" id="9800168at2"/>
<dbReference type="STRING" id="1224947.SAMN05216480_10477"/>
<dbReference type="Pfam" id="PF14375">
    <property type="entry name" value="Cys_rich_CWC"/>
    <property type="match status" value="1"/>
</dbReference>
<name>A0A1I7GBV2_9FLAO</name>
<dbReference type="EMBL" id="FPBK01000004">
    <property type="protein sequence ID" value="SFU45905.1"/>
    <property type="molecule type" value="Genomic_DNA"/>
</dbReference>
<organism evidence="1 2">
    <name type="scientific">Pustulibacterium marinum</name>
    <dbReference type="NCBI Taxonomy" id="1224947"/>
    <lineage>
        <taxon>Bacteria</taxon>
        <taxon>Pseudomonadati</taxon>
        <taxon>Bacteroidota</taxon>
        <taxon>Flavobacteriia</taxon>
        <taxon>Flavobacteriales</taxon>
        <taxon>Flavobacteriaceae</taxon>
        <taxon>Pustulibacterium</taxon>
    </lineage>
</organism>
<protein>
    <submittedName>
        <fullName evidence="1">Cysteine-rich CWC</fullName>
    </submittedName>
</protein>
<keyword evidence="2" id="KW-1185">Reference proteome</keyword>
<dbReference type="InterPro" id="IPR032720">
    <property type="entry name" value="Cys_rich_CWC"/>
</dbReference>
<gene>
    <name evidence="1" type="ORF">SAMN05216480_10477</name>
</gene>
<evidence type="ECO:0000313" key="1">
    <source>
        <dbReference type="EMBL" id="SFU45905.1"/>
    </source>
</evidence>
<dbReference type="RefSeq" id="WP_093024546.1">
    <property type="nucleotide sequence ID" value="NZ_FPBK01000004.1"/>
</dbReference>
<dbReference type="Proteomes" id="UP000199138">
    <property type="component" value="Unassembled WGS sequence"/>
</dbReference>
<proteinExistence type="predicted"/>
<evidence type="ECO:0000313" key="2">
    <source>
        <dbReference type="Proteomes" id="UP000199138"/>
    </source>
</evidence>
<accession>A0A1I7GBV2</accession>
<dbReference type="AlphaFoldDB" id="A0A1I7GBV2"/>